<name>A0A939SC05_9MICO</name>
<feature type="transmembrane region" description="Helical" evidence="6">
    <location>
        <begin position="79"/>
        <end position="101"/>
    </location>
</feature>
<dbReference type="RefSeq" id="WP_208097650.1">
    <property type="nucleotide sequence ID" value="NZ_JAGDYM010000009.1"/>
</dbReference>
<dbReference type="InterPro" id="IPR000620">
    <property type="entry name" value="EamA_dom"/>
</dbReference>
<evidence type="ECO:0000313" key="9">
    <source>
        <dbReference type="Proteomes" id="UP000664382"/>
    </source>
</evidence>
<accession>A0A939SC05</accession>
<organism evidence="8 9">
    <name type="scientific">Leucobacter weissii</name>
    <dbReference type="NCBI Taxonomy" id="1983706"/>
    <lineage>
        <taxon>Bacteria</taxon>
        <taxon>Bacillati</taxon>
        <taxon>Actinomycetota</taxon>
        <taxon>Actinomycetes</taxon>
        <taxon>Micrococcales</taxon>
        <taxon>Microbacteriaceae</taxon>
        <taxon>Leucobacter</taxon>
    </lineage>
</organism>
<dbReference type="InterPro" id="IPR050638">
    <property type="entry name" value="AA-Vitamin_Transporters"/>
</dbReference>
<feature type="transmembrane region" description="Helical" evidence="6">
    <location>
        <begin position="277"/>
        <end position="296"/>
    </location>
</feature>
<dbReference type="Pfam" id="PF00892">
    <property type="entry name" value="EamA"/>
    <property type="match status" value="2"/>
</dbReference>
<feature type="transmembrane region" description="Helical" evidence="6">
    <location>
        <begin position="162"/>
        <end position="181"/>
    </location>
</feature>
<evidence type="ECO:0000256" key="3">
    <source>
        <dbReference type="ARBA" id="ARBA00022692"/>
    </source>
</evidence>
<dbReference type="EMBL" id="JAGDYM010000009">
    <property type="protein sequence ID" value="MBO1901888.1"/>
    <property type="molecule type" value="Genomic_DNA"/>
</dbReference>
<sequence length="298" mass="30854">MSKQIGILLDGRRLASIGLGALFVLCWSSGFIGAKLGASEAPVSTVLMWRFVPLAVLLAPFLFAPSARSGGAAGVGRQVLIGALSQSGYLLTVYWAIGLGVSTGTTALIDGIQPLIVVALAGPLLGLAVPGRQWLGLMLGLAGVVLVTWADATAPSAGAPPWAYLVPFAGMGCLVAATFIEHRAPAPVAPMRALAIHCTTSAVVFTVIALFGGAAAPPVSVSFWTAMAWLILLSTFGGYGLYWYLLRRIGVTRVTTLLLLIPPVTAVWGSLMFAEPFTAATAIGLALVLWATWIVARA</sequence>
<proteinExistence type="inferred from homology"/>
<dbReference type="Proteomes" id="UP000664382">
    <property type="component" value="Unassembled WGS sequence"/>
</dbReference>
<feature type="transmembrane region" description="Helical" evidence="6">
    <location>
        <begin position="193"/>
        <end position="215"/>
    </location>
</feature>
<comment type="subcellular location">
    <subcellularLocation>
        <location evidence="1">Membrane</location>
        <topology evidence="1">Multi-pass membrane protein</topology>
    </subcellularLocation>
</comment>
<feature type="transmembrane region" description="Helical" evidence="6">
    <location>
        <begin position="12"/>
        <end position="34"/>
    </location>
</feature>
<dbReference type="PANTHER" id="PTHR32322">
    <property type="entry name" value="INNER MEMBRANE TRANSPORTER"/>
    <property type="match status" value="1"/>
</dbReference>
<feature type="transmembrane region" description="Helical" evidence="6">
    <location>
        <begin position="254"/>
        <end position="271"/>
    </location>
</feature>
<evidence type="ECO:0000256" key="4">
    <source>
        <dbReference type="ARBA" id="ARBA00022989"/>
    </source>
</evidence>
<evidence type="ECO:0000256" key="2">
    <source>
        <dbReference type="ARBA" id="ARBA00007362"/>
    </source>
</evidence>
<gene>
    <name evidence="8" type="ORF">J4H92_07990</name>
</gene>
<dbReference type="GO" id="GO:0016020">
    <property type="term" value="C:membrane"/>
    <property type="evidence" value="ECO:0007669"/>
    <property type="project" value="UniProtKB-SubCell"/>
</dbReference>
<feature type="transmembrane region" description="Helical" evidence="6">
    <location>
        <begin position="221"/>
        <end position="242"/>
    </location>
</feature>
<feature type="transmembrane region" description="Helical" evidence="6">
    <location>
        <begin position="134"/>
        <end position="150"/>
    </location>
</feature>
<dbReference type="SUPFAM" id="SSF103481">
    <property type="entry name" value="Multidrug resistance efflux transporter EmrE"/>
    <property type="match status" value="2"/>
</dbReference>
<keyword evidence="9" id="KW-1185">Reference proteome</keyword>
<comment type="similarity">
    <text evidence="2">Belongs to the EamA transporter family.</text>
</comment>
<evidence type="ECO:0000256" key="6">
    <source>
        <dbReference type="SAM" id="Phobius"/>
    </source>
</evidence>
<protein>
    <submittedName>
        <fullName evidence="8">DMT family transporter</fullName>
    </submittedName>
</protein>
<keyword evidence="3 6" id="KW-0812">Transmembrane</keyword>
<feature type="domain" description="EamA" evidence="7">
    <location>
        <begin position="168"/>
        <end position="295"/>
    </location>
</feature>
<keyword evidence="4 6" id="KW-1133">Transmembrane helix</keyword>
<dbReference type="InterPro" id="IPR037185">
    <property type="entry name" value="EmrE-like"/>
</dbReference>
<reference evidence="8" key="1">
    <citation type="submission" date="2021-03" db="EMBL/GenBank/DDBJ databases">
        <title>Leucobacter chromiisoli sp. nov., isolated from chromium-containing soil of chemical plant.</title>
        <authorList>
            <person name="Xu Z."/>
        </authorList>
    </citation>
    <scope>NUCLEOTIDE SEQUENCE</scope>
    <source>
        <strain evidence="8">S27</strain>
    </source>
</reference>
<evidence type="ECO:0000256" key="5">
    <source>
        <dbReference type="ARBA" id="ARBA00023136"/>
    </source>
</evidence>
<dbReference type="PANTHER" id="PTHR32322:SF2">
    <property type="entry name" value="EAMA DOMAIN-CONTAINING PROTEIN"/>
    <property type="match status" value="1"/>
</dbReference>
<feature type="domain" description="EamA" evidence="7">
    <location>
        <begin position="17"/>
        <end position="148"/>
    </location>
</feature>
<dbReference type="AlphaFoldDB" id="A0A939SC05"/>
<evidence type="ECO:0000256" key="1">
    <source>
        <dbReference type="ARBA" id="ARBA00004141"/>
    </source>
</evidence>
<feature type="transmembrane region" description="Helical" evidence="6">
    <location>
        <begin position="107"/>
        <end position="127"/>
    </location>
</feature>
<feature type="transmembrane region" description="Helical" evidence="6">
    <location>
        <begin position="46"/>
        <end position="67"/>
    </location>
</feature>
<comment type="caution">
    <text evidence="8">The sequence shown here is derived from an EMBL/GenBank/DDBJ whole genome shotgun (WGS) entry which is preliminary data.</text>
</comment>
<evidence type="ECO:0000259" key="7">
    <source>
        <dbReference type="Pfam" id="PF00892"/>
    </source>
</evidence>
<keyword evidence="5 6" id="KW-0472">Membrane</keyword>
<evidence type="ECO:0000313" key="8">
    <source>
        <dbReference type="EMBL" id="MBO1901888.1"/>
    </source>
</evidence>